<name>A0AAN7YFD4_9EURO</name>
<dbReference type="AlphaFoldDB" id="A0AAN7YFD4"/>
<dbReference type="EMBL" id="JAVRRJ010000005">
    <property type="protein sequence ID" value="KAK5084435.1"/>
    <property type="molecule type" value="Genomic_DNA"/>
</dbReference>
<accession>A0AAN7YFD4</accession>
<organism evidence="2 3">
    <name type="scientific">Lithohypha guttulata</name>
    <dbReference type="NCBI Taxonomy" id="1690604"/>
    <lineage>
        <taxon>Eukaryota</taxon>
        <taxon>Fungi</taxon>
        <taxon>Dikarya</taxon>
        <taxon>Ascomycota</taxon>
        <taxon>Pezizomycotina</taxon>
        <taxon>Eurotiomycetes</taxon>
        <taxon>Chaetothyriomycetidae</taxon>
        <taxon>Chaetothyriales</taxon>
        <taxon>Trichomeriaceae</taxon>
        <taxon>Lithohypha</taxon>
    </lineage>
</organism>
<gene>
    <name evidence="2" type="ORF">LTR05_005511</name>
</gene>
<comment type="caution">
    <text evidence="2">The sequence shown here is derived from an EMBL/GenBank/DDBJ whole genome shotgun (WGS) entry which is preliminary data.</text>
</comment>
<proteinExistence type="predicted"/>
<dbReference type="Proteomes" id="UP001309876">
    <property type="component" value="Unassembled WGS sequence"/>
</dbReference>
<sequence length="113" mass="11743">MSANDEFKDSNVVGTERPNQPDSVDNDYKSRTGQSTIPVVGDGSADAGGYTDSKTADSDAQLQKDEKDAIDSSNIIDSRTRGATKKAGTYQEPGDTEGLPENDGTSAVSGGPI</sequence>
<reference evidence="2 3" key="1">
    <citation type="submission" date="2023-08" db="EMBL/GenBank/DDBJ databases">
        <title>Black Yeasts Isolated from many extreme environments.</title>
        <authorList>
            <person name="Coleine C."/>
            <person name="Stajich J.E."/>
            <person name="Selbmann L."/>
        </authorList>
    </citation>
    <scope>NUCLEOTIDE SEQUENCE [LARGE SCALE GENOMIC DNA]</scope>
    <source>
        <strain evidence="2 3">CCFEE 5910</strain>
    </source>
</reference>
<evidence type="ECO:0000313" key="2">
    <source>
        <dbReference type="EMBL" id="KAK5084435.1"/>
    </source>
</evidence>
<evidence type="ECO:0000256" key="1">
    <source>
        <dbReference type="SAM" id="MobiDB-lite"/>
    </source>
</evidence>
<feature type="compositionally biased region" description="Basic and acidic residues" evidence="1">
    <location>
        <begin position="54"/>
        <end position="70"/>
    </location>
</feature>
<evidence type="ECO:0008006" key="4">
    <source>
        <dbReference type="Google" id="ProtNLM"/>
    </source>
</evidence>
<protein>
    <recommendedName>
        <fullName evidence="4">Histone chaperone domain-containing protein</fullName>
    </recommendedName>
</protein>
<feature type="compositionally biased region" description="Polar residues" evidence="1">
    <location>
        <begin position="103"/>
        <end position="113"/>
    </location>
</feature>
<feature type="region of interest" description="Disordered" evidence="1">
    <location>
        <begin position="1"/>
        <end position="113"/>
    </location>
</feature>
<evidence type="ECO:0000313" key="3">
    <source>
        <dbReference type="Proteomes" id="UP001309876"/>
    </source>
</evidence>
<keyword evidence="3" id="KW-1185">Reference proteome</keyword>